<reference evidence="2 3" key="1">
    <citation type="submission" date="2020-04" db="EMBL/GenBank/DDBJ databases">
        <authorList>
            <person name="Klaysubun C."/>
            <person name="Duangmal K."/>
            <person name="Lipun K."/>
        </authorList>
    </citation>
    <scope>NUCLEOTIDE SEQUENCE [LARGE SCALE GENOMIC DNA]</scope>
    <source>
        <strain evidence="2 3">JCM 11839</strain>
    </source>
</reference>
<protein>
    <recommendedName>
        <fullName evidence="1">Phage FDXHR zinc binding domain-containing protein</fullName>
    </recommendedName>
</protein>
<sequence>MELLRMACCGSSWVGVERAHCCRRTRGCGHVFDTAQLWDAHRADSGCVDPRSLDLVQTKNGIWLSADGG</sequence>
<dbReference type="Pfam" id="PF24071">
    <property type="entry name" value="Phage_zn_bind_3"/>
    <property type="match status" value="1"/>
</dbReference>
<keyword evidence="3" id="KW-1185">Reference proteome</keyword>
<dbReference type="RefSeq" id="WP_169398672.1">
    <property type="nucleotide sequence ID" value="NZ_BAAAJH010000010.1"/>
</dbReference>
<evidence type="ECO:0000313" key="2">
    <source>
        <dbReference type="EMBL" id="NMH80626.1"/>
    </source>
</evidence>
<accession>A0ABX1RJP8</accession>
<name>A0ABX1RJP8_9PSEU</name>
<dbReference type="InterPro" id="IPR058158">
    <property type="entry name" value="Phage_zn-bd_3"/>
</dbReference>
<evidence type="ECO:0000313" key="3">
    <source>
        <dbReference type="Proteomes" id="UP001296706"/>
    </source>
</evidence>
<dbReference type="Proteomes" id="UP001296706">
    <property type="component" value="Unassembled WGS sequence"/>
</dbReference>
<proteinExistence type="predicted"/>
<feature type="domain" description="Phage FDXHR zinc binding" evidence="1">
    <location>
        <begin position="8"/>
        <end position="52"/>
    </location>
</feature>
<dbReference type="EMBL" id="JAAXKY010000108">
    <property type="protein sequence ID" value="NMH80626.1"/>
    <property type="molecule type" value="Genomic_DNA"/>
</dbReference>
<evidence type="ECO:0000259" key="1">
    <source>
        <dbReference type="Pfam" id="PF24071"/>
    </source>
</evidence>
<organism evidence="2 3">
    <name type="scientific">Pseudonocardia xinjiangensis</name>
    <dbReference type="NCBI Taxonomy" id="75289"/>
    <lineage>
        <taxon>Bacteria</taxon>
        <taxon>Bacillati</taxon>
        <taxon>Actinomycetota</taxon>
        <taxon>Actinomycetes</taxon>
        <taxon>Pseudonocardiales</taxon>
        <taxon>Pseudonocardiaceae</taxon>
        <taxon>Pseudonocardia</taxon>
    </lineage>
</organism>
<gene>
    <name evidence="2" type="ORF">HF577_26500</name>
</gene>
<comment type="caution">
    <text evidence="2">The sequence shown here is derived from an EMBL/GenBank/DDBJ whole genome shotgun (WGS) entry which is preliminary data.</text>
</comment>